<sequence length="716" mass="79948">MDLSADRIEEVQNVLNAMQKILECPICLELIKEPVSTKCDHIFCKFCMLKLLNQKKGPSQCPLCKNDITKRSLQENTRFSQLVEELLKIIHAFELDTGLQFANSYNFSKKQNISPEHIKEEVSIIQSMGYRNRAKRLQQSESENPSLETSLGIQLSNLGIVRSLRTKQQTQPQNKSVYIELGSDSSEDTVNKASYCSVGDHKLLEITPQGTKAETSVNPAEKGEAASGYASETSFSEDCSGLSSQSGILTTQQRDTMQDNLIKLQQEMAELEAVLEQHGSQPSRSSPSLVADSCAPKDLLNPEQNTSEKVLTSEKSSEYPISQNPESLSADKFKGSLDSSTSKNEEPGRERSSPSRSQSSDNRWYTHSHSRSLQSRNCQSQKELIKVVDVEEQQLTKSEAQDLMERSYMPGQDLEGTPYLKSGISLFSDDPASNPSEDRAPNVCSMPSSTSALKLPQFQVEESAESPAAAHTTKTAGCNVREESVSREKPEVVSSPKRGNKRISMVASGLTPKELMLVQKFARKHHITVTNLVTEETTHVIMKTDAEFVCERTLKYFLGIAGGKWVVSYFWVTQSIKERKMLDEHDFEVRGDVVNGRNHQGPKRARESQDRKIFKGLEICCYGPFTNMPTDQLEWMVHLCGASVVKEPSSFTRSEGTHSIVVVQPDAWTEDSGFHVIGQMCEAPVVTREWVLDSVALYQCQELDTYLIPQLPHSCC</sequence>
<proteinExistence type="predicted"/>
<dbReference type="RefSeq" id="XP_074199456.1">
    <property type="nucleotide sequence ID" value="XM_074343355.1"/>
</dbReference>
<protein>
    <submittedName>
        <fullName evidence="2">Breast cancer type 1 susceptibility protein isoform X13</fullName>
    </submittedName>
</protein>
<organism evidence="1 2">
    <name type="scientific">Camelus bactrianus</name>
    <name type="common">Bactrian camel</name>
    <dbReference type="NCBI Taxonomy" id="9837"/>
    <lineage>
        <taxon>Eukaryota</taxon>
        <taxon>Metazoa</taxon>
        <taxon>Chordata</taxon>
        <taxon>Craniata</taxon>
        <taxon>Vertebrata</taxon>
        <taxon>Euteleostomi</taxon>
        <taxon>Mammalia</taxon>
        <taxon>Eutheria</taxon>
        <taxon>Laurasiatheria</taxon>
        <taxon>Artiodactyla</taxon>
        <taxon>Tylopoda</taxon>
        <taxon>Camelidae</taxon>
        <taxon>Camelus</taxon>
    </lineage>
</organism>
<evidence type="ECO:0000313" key="2">
    <source>
        <dbReference type="RefSeq" id="XP_074199456.1"/>
    </source>
</evidence>
<dbReference type="Proteomes" id="UP001732780">
    <property type="component" value="Chromosome 16"/>
</dbReference>
<reference evidence="2" key="1">
    <citation type="submission" date="2025-08" db="UniProtKB">
        <authorList>
            <consortium name="RefSeq"/>
        </authorList>
    </citation>
    <scope>IDENTIFICATION</scope>
    <source>
        <tissue evidence="2">Blood</tissue>
    </source>
</reference>
<gene>
    <name evidence="2" type="primary">BRCA1</name>
</gene>
<keyword evidence="1" id="KW-1185">Reference proteome</keyword>
<evidence type="ECO:0000313" key="1">
    <source>
        <dbReference type="Proteomes" id="UP001732780"/>
    </source>
</evidence>
<accession>A0AC58NNU3</accession>
<name>A0AC58NNU3_CAMBA</name>